<reference evidence="2 3" key="1">
    <citation type="submission" date="2020-08" db="EMBL/GenBank/DDBJ databases">
        <title>A Genomic Blueprint of the Chicken Gut Microbiome.</title>
        <authorList>
            <person name="Gilroy R."/>
            <person name="Ravi A."/>
            <person name="Getino M."/>
            <person name="Pursley I."/>
            <person name="Horton D.L."/>
            <person name="Alikhan N.-F."/>
            <person name="Baker D."/>
            <person name="Gharbi K."/>
            <person name="Hall N."/>
            <person name="Watson M."/>
            <person name="Adriaenssens E.M."/>
            <person name="Foster-Nyarko E."/>
            <person name="Jarju S."/>
            <person name="Secka A."/>
            <person name="Antonio M."/>
            <person name="Oren A."/>
            <person name="Chaudhuri R."/>
            <person name="La Ragione R.M."/>
            <person name="Hildebrand F."/>
            <person name="Pallen M.J."/>
        </authorList>
    </citation>
    <scope>NUCLEOTIDE SEQUENCE [LARGE SCALE GENOMIC DNA]</scope>
    <source>
        <strain evidence="2 3">Sa3CUA8</strain>
    </source>
</reference>
<sequence>MELDIPVTIADPKIINEKLLSSEIYNGEFNIRSGSGKSIDLKGTINYQVHPKPSVRFKGDVLKSNNVKNFDEHDWELTTKTCKEISGSFIITSVKYTNSKTNSRVEVNGELQYELKTSLDIKLTEVKFSLINFINNYGRAYKYENAIYAGRVELSFNQYNILIDKVTNSKEIYKKLKEQGGYDITHIGQIRRKDGKEFKLSDVDSLLENIAWILSFAAGRRVDLNHIYSDSGDYKMICYRLPDIKKWKYISNWYPTNSLESLENLLTCLLTLMKDEYWCKQLPRILSQYFDGFGSSYIDNKIIIIQAGLETIAWAYFVETTKELTRTKYESLRSAKNKIGKLLREFNIENITSGLSGLQEKNESSLSSLQKFTSLRNELVHPERNKKIIDREQLYFLWRLGIVYLELAILAVGKYEGDYLNMTINLDSKQERLQKVPWTV</sequence>
<protein>
    <recommendedName>
        <fullName evidence="1">YopA central domain-containing protein</fullName>
    </recommendedName>
</protein>
<proteinExistence type="predicted"/>
<name>A0ABR8PIQ7_9BACL</name>
<evidence type="ECO:0000313" key="2">
    <source>
        <dbReference type="EMBL" id="MBD7908024.1"/>
    </source>
</evidence>
<dbReference type="Proteomes" id="UP000659496">
    <property type="component" value="Unassembled WGS sequence"/>
</dbReference>
<dbReference type="SUPFAM" id="SSF158710">
    <property type="entry name" value="PSPTO4464-like"/>
    <property type="match status" value="1"/>
</dbReference>
<dbReference type="InterPro" id="IPR023153">
    <property type="entry name" value="DarP_sf"/>
</dbReference>
<keyword evidence="3" id="KW-1185">Reference proteome</keyword>
<dbReference type="EMBL" id="JACSQY010000003">
    <property type="protein sequence ID" value="MBD7908024.1"/>
    <property type="molecule type" value="Genomic_DNA"/>
</dbReference>
<dbReference type="RefSeq" id="WP_191689159.1">
    <property type="nucleotide sequence ID" value="NZ_JACSQY010000003.1"/>
</dbReference>
<comment type="caution">
    <text evidence="2">The sequence shown here is derived from an EMBL/GenBank/DDBJ whole genome shotgun (WGS) entry which is preliminary data.</text>
</comment>
<evidence type="ECO:0000259" key="1">
    <source>
        <dbReference type="Pfam" id="PF26308"/>
    </source>
</evidence>
<dbReference type="InterPro" id="IPR058684">
    <property type="entry name" value="YopA_M"/>
</dbReference>
<dbReference type="Pfam" id="PF26308">
    <property type="entry name" value="YopA_M"/>
    <property type="match status" value="1"/>
</dbReference>
<evidence type="ECO:0000313" key="3">
    <source>
        <dbReference type="Proteomes" id="UP000659496"/>
    </source>
</evidence>
<gene>
    <name evidence="2" type="ORF">H9659_06760</name>
</gene>
<feature type="domain" description="YopA central" evidence="1">
    <location>
        <begin position="121"/>
        <end position="223"/>
    </location>
</feature>
<accession>A0ABR8PIQ7</accession>
<organism evidence="2 3">
    <name type="scientific">Sporosarcina gallistercoris</name>
    <dbReference type="NCBI Taxonomy" id="2762245"/>
    <lineage>
        <taxon>Bacteria</taxon>
        <taxon>Bacillati</taxon>
        <taxon>Bacillota</taxon>
        <taxon>Bacilli</taxon>
        <taxon>Bacillales</taxon>
        <taxon>Caryophanaceae</taxon>
        <taxon>Sporosarcina</taxon>
    </lineage>
</organism>